<keyword evidence="3" id="KW-1133">Transmembrane helix</keyword>
<organism evidence="5">
    <name type="scientific">Xenopus tropicalis</name>
    <name type="common">Western clawed frog</name>
    <name type="synonym">Silurana tropicalis</name>
    <dbReference type="NCBI Taxonomy" id="8364"/>
    <lineage>
        <taxon>Eukaryota</taxon>
        <taxon>Metazoa</taxon>
        <taxon>Chordata</taxon>
        <taxon>Craniata</taxon>
        <taxon>Vertebrata</taxon>
        <taxon>Euteleostomi</taxon>
        <taxon>Amphibia</taxon>
        <taxon>Batrachia</taxon>
        <taxon>Anura</taxon>
        <taxon>Pipoidea</taxon>
        <taxon>Pipidae</taxon>
        <taxon>Xenopodinae</taxon>
        <taxon>Xenopus</taxon>
        <taxon>Silurana</taxon>
    </lineage>
</organism>
<dbReference type="InterPro" id="IPR001611">
    <property type="entry name" value="Leu-rich_rpt"/>
</dbReference>
<dbReference type="GO" id="GO:0038023">
    <property type="term" value="F:signaling receptor activity"/>
    <property type="evidence" value="ECO:0000318"/>
    <property type="project" value="GO_Central"/>
</dbReference>
<dbReference type="GO" id="GO:1901224">
    <property type="term" value="P:positive regulation of non-canonical NF-kappaB signal transduction"/>
    <property type="evidence" value="ECO:0000318"/>
    <property type="project" value="GO_Central"/>
</dbReference>
<dbReference type="Proteomes" id="UP000008143">
    <property type="component" value="Chromosome 1"/>
</dbReference>
<name>A0A6I8SH40_XENTR</name>
<dbReference type="SUPFAM" id="SSF52058">
    <property type="entry name" value="L domain-like"/>
    <property type="match status" value="1"/>
</dbReference>
<reference evidence="7" key="3">
    <citation type="submission" date="2025-04" db="UniProtKB">
        <authorList>
            <consortium name="RefSeq"/>
        </authorList>
    </citation>
    <scope>IDENTIFICATION</scope>
    <source>
        <strain evidence="7">Nigerian</strain>
        <tissue evidence="7">Liver and blood</tissue>
    </source>
</reference>
<dbReference type="PANTHER" id="PTHR31450:SF4">
    <property type="entry name" value="LEUCINE-RICH REPEAT-CONTAINING PROTEIN 19"/>
    <property type="match status" value="1"/>
</dbReference>
<dbReference type="Gene3D" id="3.80.10.10">
    <property type="entry name" value="Ribonuclease Inhibitor"/>
    <property type="match status" value="1"/>
</dbReference>
<dbReference type="PROSITE" id="PS51450">
    <property type="entry name" value="LRR"/>
    <property type="match status" value="2"/>
</dbReference>
<dbReference type="AGR" id="Xenbase:XB-GENE-29080547"/>
<dbReference type="InterPro" id="IPR003591">
    <property type="entry name" value="Leu-rich_rpt_typical-subtyp"/>
</dbReference>
<gene>
    <name evidence="8" type="primary">lrrc19</name>
    <name evidence="5 7" type="synonym">LOC100491155</name>
</gene>
<sequence>MKIILLMIWSGISLVYLQQVNAQPLDNETVTCTDTVECASLENYSNLTKLQIRMSNITSLPANYFCVLNKVELLNLSHNSIQTINQSSFECLKQLKILDLSNNKLSCFPSNIKLPFKTLEALYLHNNNLTSLDITEALKGFKSPLKLTISENPWNCTCSLKKVLNWPENSTVKLEDTICASPKKTIKDIFATLCEDTSSTKVIVSTTTKNTTAFQPESFNGTTSEPRKGNSWAFLVGVVVVGIFTSLVILFAVKFPRWYDYLLSYNHHRLKEETPNMFEEEFNVDIDLSNNGKTMEEEETVIVFEQMHSFVPEDDGFIEDKYIDERDLRAES</sequence>
<keyword evidence="6" id="KW-1185">Reference proteome</keyword>
<dbReference type="KEGG" id="xtr:100491155"/>
<keyword evidence="4" id="KW-0732">Signal</keyword>
<proteinExistence type="predicted"/>
<evidence type="ECO:0000256" key="3">
    <source>
        <dbReference type="SAM" id="Phobius"/>
    </source>
</evidence>
<dbReference type="GO" id="GO:0002224">
    <property type="term" value="P:toll-like receptor signaling pathway"/>
    <property type="evidence" value="ECO:0000318"/>
    <property type="project" value="GO_Central"/>
</dbReference>
<dbReference type="RefSeq" id="NP_001414994.1">
    <property type="nucleotide sequence ID" value="NM_001428065.1"/>
</dbReference>
<reference evidence="5" key="2">
    <citation type="submission" date="2020-05" db="UniProtKB">
        <authorList>
            <consortium name="Ensembl"/>
        </authorList>
    </citation>
    <scope>IDENTIFICATION</scope>
</reference>
<evidence type="ECO:0000313" key="6">
    <source>
        <dbReference type="Proteomes" id="UP000008143"/>
    </source>
</evidence>
<evidence type="ECO:0000256" key="2">
    <source>
        <dbReference type="ARBA" id="ARBA00022737"/>
    </source>
</evidence>
<dbReference type="Bgee" id="ENSXETG00000036813">
    <property type="expression patterns" value="Expressed in mesonephros and 3 other cell types or tissues"/>
</dbReference>
<dbReference type="InterPro" id="IPR032675">
    <property type="entry name" value="LRR_dom_sf"/>
</dbReference>
<evidence type="ECO:0000256" key="1">
    <source>
        <dbReference type="ARBA" id="ARBA00022614"/>
    </source>
</evidence>
<evidence type="ECO:0000313" key="8">
    <source>
        <dbReference type="Xenbase" id="XB-GENE-29080547"/>
    </source>
</evidence>
<evidence type="ECO:0000256" key="4">
    <source>
        <dbReference type="SAM" id="SignalP"/>
    </source>
</evidence>
<keyword evidence="1" id="KW-0433">Leucine-rich repeat</keyword>
<feature type="signal peptide" evidence="4">
    <location>
        <begin position="1"/>
        <end position="22"/>
    </location>
</feature>
<reference evidence="5" key="1">
    <citation type="journal article" date="2010" name="Science">
        <title>The genome of the Western clawed frog Xenopus tropicalis.</title>
        <authorList>
            <person name="Hellsten U."/>
            <person name="Harland R.M."/>
            <person name="Gilchrist M.J."/>
            <person name="Hendrix D."/>
            <person name="Jurka J."/>
            <person name="Kapitonov V."/>
            <person name="Ovcharenko I."/>
            <person name="Putnam N.H."/>
            <person name="Shu S."/>
            <person name="Taher L."/>
            <person name="Blitz I.L."/>
            <person name="Blumberg B."/>
            <person name="Dichmann D.S."/>
            <person name="Dubchak I."/>
            <person name="Amaya E."/>
            <person name="Detter J.C."/>
            <person name="Fletcher R."/>
            <person name="Gerhard D.S."/>
            <person name="Goodstein D."/>
            <person name="Graves T."/>
            <person name="Grigoriev I.V."/>
            <person name="Grimwood J."/>
            <person name="Kawashima T."/>
            <person name="Lindquist E."/>
            <person name="Lucas S.M."/>
            <person name="Mead P.E."/>
            <person name="Mitros T."/>
            <person name="Ogino H."/>
            <person name="Ohta Y."/>
            <person name="Poliakov A.V."/>
            <person name="Pollet N."/>
            <person name="Robert J."/>
            <person name="Salamov A."/>
            <person name="Sater A.K."/>
            <person name="Schmutz J."/>
            <person name="Terry A."/>
            <person name="Vize P.D."/>
            <person name="Warren W.C."/>
            <person name="Wells D."/>
            <person name="Wills A."/>
            <person name="Wilson R.K."/>
            <person name="Zimmerman L.B."/>
            <person name="Zorn A.M."/>
            <person name="Grainger R."/>
            <person name="Grammer T."/>
            <person name="Khokha M.K."/>
            <person name="Richardson P.M."/>
            <person name="Rokhsar D.S."/>
        </authorList>
    </citation>
    <scope>NUCLEOTIDE SEQUENCE [LARGE SCALE GENOMIC DNA]</scope>
    <source>
        <strain evidence="5">Nigerian</strain>
    </source>
</reference>
<dbReference type="CTD" id="64922"/>
<keyword evidence="3" id="KW-0812">Transmembrane</keyword>
<dbReference type="PANTHER" id="PTHR31450">
    <property type="entry name" value="LEUCINE-RICH REPEAT-CONTAINING PROTEIN 19 LRRC19 FAMILY MEMBER"/>
    <property type="match status" value="1"/>
</dbReference>
<feature type="chain" id="PRO_5044634329" evidence="4">
    <location>
        <begin position="23"/>
        <end position="332"/>
    </location>
</feature>
<protein>
    <submittedName>
        <fullName evidence="5">Leucine rich repeat containing 19</fullName>
    </submittedName>
    <submittedName>
        <fullName evidence="7">Leucine-rich repeat-containing protein 19</fullName>
    </submittedName>
</protein>
<dbReference type="Pfam" id="PF15176">
    <property type="entry name" value="LRR19-TM"/>
    <property type="match status" value="1"/>
</dbReference>
<accession>A0A6I8SH40</accession>
<dbReference type="OrthoDB" id="1394818at2759"/>
<feature type="transmembrane region" description="Helical" evidence="3">
    <location>
        <begin position="232"/>
        <end position="253"/>
    </location>
</feature>
<keyword evidence="3" id="KW-0472">Membrane</keyword>
<keyword evidence="2" id="KW-0677">Repeat</keyword>
<dbReference type="RefSeq" id="XP_002934023.1">
    <property type="nucleotide sequence ID" value="XM_002933977.4"/>
</dbReference>
<evidence type="ECO:0000313" key="7">
    <source>
        <dbReference type="RefSeq" id="XP_002934023.1"/>
    </source>
</evidence>
<dbReference type="SMART" id="SM00369">
    <property type="entry name" value="LRR_TYP"/>
    <property type="match status" value="3"/>
</dbReference>
<dbReference type="GeneID" id="100491155"/>
<dbReference type="Pfam" id="PF13855">
    <property type="entry name" value="LRR_8"/>
    <property type="match status" value="1"/>
</dbReference>
<dbReference type="GeneTree" id="ENSGT00940000158933"/>
<dbReference type="Ensembl" id="ENSXETT00000099819">
    <property type="protein sequence ID" value="ENSXETP00000091705"/>
    <property type="gene ID" value="ENSXETG00000036813"/>
</dbReference>
<dbReference type="Xenbase" id="XB-GENE-29080547">
    <property type="gene designation" value="lrrc19"/>
</dbReference>
<dbReference type="OMA" id="EVKCNFT"/>
<dbReference type="GO" id="GO:0005886">
    <property type="term" value="C:plasma membrane"/>
    <property type="evidence" value="ECO:0000318"/>
    <property type="project" value="GO_Central"/>
</dbReference>
<evidence type="ECO:0000313" key="5">
    <source>
        <dbReference type="Ensembl" id="ENSXETP00000091705"/>
    </source>
</evidence>
<dbReference type="AlphaFoldDB" id="A0A6I8SH40"/>